<organism evidence="1 2">
    <name type="scientific">Enterococcus faecalis</name>
    <name type="common">Streptococcus faecalis</name>
    <dbReference type="NCBI Taxonomy" id="1351"/>
    <lineage>
        <taxon>Bacteria</taxon>
        <taxon>Bacillati</taxon>
        <taxon>Bacillota</taxon>
        <taxon>Bacilli</taxon>
        <taxon>Lactobacillales</taxon>
        <taxon>Enterococcaceae</taxon>
        <taxon>Enterococcus</taxon>
    </lineage>
</organism>
<name>A0A2S7LZ41_ENTFL</name>
<dbReference type="Proteomes" id="UP000516122">
    <property type="component" value="Chromosome"/>
</dbReference>
<dbReference type="RefSeq" id="WP_002415866.1">
    <property type="nucleotide sequence ID" value="NZ_CABGRP010000003.1"/>
</dbReference>
<dbReference type="EMBL" id="CP060804">
    <property type="protein sequence ID" value="QNP37495.1"/>
    <property type="molecule type" value="Genomic_DNA"/>
</dbReference>
<dbReference type="Pfam" id="PF13731">
    <property type="entry name" value="WxL"/>
    <property type="match status" value="1"/>
</dbReference>
<protein>
    <submittedName>
        <fullName evidence="1">WxL domain-containing protein</fullName>
    </submittedName>
</protein>
<evidence type="ECO:0000313" key="2">
    <source>
        <dbReference type="Proteomes" id="UP000516122"/>
    </source>
</evidence>
<sequence length="230" mass="23229">MKKKTLVTLFAGTAILGASIAPAAAHATTTGTTPANVEMTSGSLPPDGTGDGDGDTQDPDPANPNTNFDLLYVPTEFKFAATEVSSDLSAISLDAKGTQTKRYAVGDVRGTQAGWSVTAGVAEMKNGTATLEGSITFTQTGAVAKYNETAKTYSRDVAAFAADPGSPEFAGTTIPVGGAAVSIATAAVGKGQGTWDSELSNVKLNITTPSSQITNGAYTGNVTWTLVAAP</sequence>
<gene>
    <name evidence="1" type="ORF">H9Q64_13675</name>
</gene>
<proteinExistence type="predicted"/>
<accession>A0A2S7LZ41</accession>
<dbReference type="AlphaFoldDB" id="A0A2S7LZ41"/>
<evidence type="ECO:0000313" key="1">
    <source>
        <dbReference type="EMBL" id="QNP37495.1"/>
    </source>
</evidence>
<dbReference type="InterPro" id="IPR027994">
    <property type="entry name" value="WxL_dom"/>
</dbReference>
<reference evidence="1 2" key="1">
    <citation type="submission" date="2020-08" db="EMBL/GenBank/DDBJ databases">
        <title>Enterococcus faecalis SF28073 genome assembly.</title>
        <authorList>
            <person name="Duerkop B.A."/>
            <person name="Johnson C.N."/>
        </authorList>
    </citation>
    <scope>NUCLEOTIDE SEQUENCE [LARGE SCALE GENOMIC DNA]</scope>
    <source>
        <strain evidence="1 2">SF28073</strain>
    </source>
</reference>